<keyword evidence="2" id="KW-1185">Reference proteome</keyword>
<evidence type="ECO:0000313" key="2">
    <source>
        <dbReference type="Proteomes" id="UP000184315"/>
    </source>
</evidence>
<protein>
    <recommendedName>
        <fullName evidence="3">Glycosyl transferase family 1 domain-containing protein</fullName>
    </recommendedName>
</protein>
<dbReference type="SUPFAM" id="SSF53756">
    <property type="entry name" value="UDP-Glycosyltransferase/glycogen phosphorylase"/>
    <property type="match status" value="1"/>
</dbReference>
<dbReference type="Gene3D" id="3.40.50.2000">
    <property type="entry name" value="Glycogen Phosphorylase B"/>
    <property type="match status" value="1"/>
</dbReference>
<name>A0A1J1LQH6_9CYAN</name>
<reference evidence="2" key="1">
    <citation type="submission" date="2015-10" db="EMBL/GenBank/DDBJ databases">
        <authorList>
            <person name="Regsiter A."/>
            <person name="william w."/>
        </authorList>
    </citation>
    <scope>NUCLEOTIDE SEQUENCE [LARGE SCALE GENOMIC DNA]</scope>
</reference>
<dbReference type="RefSeq" id="WP_072721544.1">
    <property type="nucleotide sequence ID" value="NZ_LN889813.1"/>
</dbReference>
<organism evidence="1 2">
    <name type="scientific">Planktothrix tepida PCC 9214</name>
    <dbReference type="NCBI Taxonomy" id="671072"/>
    <lineage>
        <taxon>Bacteria</taxon>
        <taxon>Bacillati</taxon>
        <taxon>Cyanobacteriota</taxon>
        <taxon>Cyanophyceae</taxon>
        <taxon>Oscillatoriophycideae</taxon>
        <taxon>Oscillatoriales</taxon>
        <taxon>Microcoleaceae</taxon>
        <taxon>Planktothrix</taxon>
    </lineage>
</organism>
<sequence length="356" mass="41497">MQFHSSKLQQIRYQLERSQSWLQEIEVKMNAWQSPSTLPLPARQSFLFYRDYGGFTGGHLKVWDYFNHVQFSQRYSPLIYFTPQSSWDASNPWLNLERKLILSQPLEYSDIIFMEGLDWQFLDERYKNNSPIPIINLIQHVRHAYPDNPRYPFLKYKAIRICVSTEIKTYLEATDQVNGEIFVIPCGLDLNLIPQGIDWHQKEDKVLIAALKEPELGQTLKIELEKIGKNVELLTAQLPRSEYLQKLNRAKVTLFLPNQTEGEGFYLPALEGMAVGTLVICPDCLGNRSFCHSGRNCLRPEYTIKSLLKALQQALQYSQTQIGEMLTHAKQTVHEHNLLKERQAFLEILDNIHEIW</sequence>
<dbReference type="STRING" id="671072.PL9214650218"/>
<dbReference type="AlphaFoldDB" id="A0A1J1LQH6"/>
<proteinExistence type="predicted"/>
<accession>A0A1J1LQH6</accession>
<gene>
    <name evidence="1" type="ORF">PL9214650218</name>
</gene>
<evidence type="ECO:0000313" key="1">
    <source>
        <dbReference type="EMBL" id="CUR34779.1"/>
    </source>
</evidence>
<evidence type="ECO:0008006" key="3">
    <source>
        <dbReference type="Google" id="ProtNLM"/>
    </source>
</evidence>
<dbReference type="OrthoDB" id="9801609at2"/>
<dbReference type="Proteomes" id="UP000184315">
    <property type="component" value="Unassembled WGS sequence"/>
</dbReference>
<dbReference type="EMBL" id="CZDF01000172">
    <property type="protein sequence ID" value="CUR34779.1"/>
    <property type="molecule type" value="Genomic_DNA"/>
</dbReference>